<dbReference type="InterPro" id="IPR050615">
    <property type="entry name" value="ATP-dep_DNA_Helicase"/>
</dbReference>
<evidence type="ECO:0000256" key="1">
    <source>
        <dbReference type="ARBA" id="ARBA00022741"/>
    </source>
</evidence>
<dbReference type="Pfam" id="PF04851">
    <property type="entry name" value="ResIII"/>
    <property type="match status" value="1"/>
</dbReference>
<dbReference type="Gene3D" id="3.40.50.300">
    <property type="entry name" value="P-loop containing nucleotide triphosphate hydrolases"/>
    <property type="match status" value="2"/>
</dbReference>
<feature type="domain" description="Helicase ATP-binding" evidence="6">
    <location>
        <begin position="125"/>
        <end position="267"/>
    </location>
</feature>
<keyword evidence="1" id="KW-0547">Nucleotide-binding</keyword>
<gene>
    <name evidence="7" type="ORF">PaBG_00201</name>
</gene>
<proteinExistence type="predicted"/>
<dbReference type="GO" id="GO:0004386">
    <property type="term" value="F:helicase activity"/>
    <property type="evidence" value="ECO:0007669"/>
    <property type="project" value="UniProtKB-KW"/>
</dbReference>
<dbReference type="GO" id="GO:0016787">
    <property type="term" value="F:hydrolase activity"/>
    <property type="evidence" value="ECO:0007669"/>
    <property type="project" value="UniProtKB-KW"/>
</dbReference>
<dbReference type="SMART" id="SM00487">
    <property type="entry name" value="DEXDc"/>
    <property type="match status" value="1"/>
</dbReference>
<evidence type="ECO:0000313" key="7">
    <source>
        <dbReference type="EMBL" id="AGS82085.1"/>
    </source>
</evidence>
<accession>S5VZP3</accession>
<evidence type="ECO:0000256" key="4">
    <source>
        <dbReference type="ARBA" id="ARBA00022840"/>
    </source>
</evidence>
<feature type="region of interest" description="Disordered" evidence="5">
    <location>
        <begin position="500"/>
        <end position="531"/>
    </location>
</feature>
<dbReference type="InterPro" id="IPR014001">
    <property type="entry name" value="Helicase_ATP-bd"/>
</dbReference>
<keyword evidence="8" id="KW-1185">Reference proteome</keyword>
<dbReference type="RefSeq" id="YP_008433532.1">
    <property type="nucleotide sequence ID" value="NC_022096.1"/>
</dbReference>
<dbReference type="GO" id="GO:0003677">
    <property type="term" value="F:DNA binding"/>
    <property type="evidence" value="ECO:0007669"/>
    <property type="project" value="InterPro"/>
</dbReference>
<dbReference type="OrthoDB" id="2008at10239"/>
<keyword evidence="2" id="KW-0378">Hydrolase</keyword>
<evidence type="ECO:0000313" key="8">
    <source>
        <dbReference type="Proteomes" id="UP000015545"/>
    </source>
</evidence>
<name>S5VZP3_9CAUD</name>
<reference evidence="7 8" key="1">
    <citation type="journal article" date="2014" name="Genome Announc.">
        <title>Complete Genome Sequence of the Novel Giant Pseudomonas Phage PaBG.</title>
        <authorList>
            <person name="Sykilinda N.N."/>
            <person name="Bondar A.A."/>
            <person name="Gorshkova A.S."/>
            <person name="Kurochkina L.P."/>
            <person name="Kulikov E.E."/>
            <person name="Shneider M.M."/>
            <person name="Kadykov V.A."/>
            <person name="Solovjeva N.V."/>
            <person name="Kabilov M.R."/>
            <person name="Mesyanzhinov V.V."/>
            <person name="Vlassov V.V."/>
            <person name="Drukker V.V."/>
            <person name="Miroshnikov K.A."/>
        </authorList>
    </citation>
    <scope>NUCLEOTIDE SEQUENCE [LARGE SCALE GENOMIC DNA]</scope>
</reference>
<dbReference type="PANTHER" id="PTHR11274">
    <property type="entry name" value="RAD25/XP-B DNA REPAIR HELICASE"/>
    <property type="match status" value="1"/>
</dbReference>
<dbReference type="PROSITE" id="PS51192">
    <property type="entry name" value="HELICASE_ATP_BIND_1"/>
    <property type="match status" value="1"/>
</dbReference>
<evidence type="ECO:0000256" key="3">
    <source>
        <dbReference type="ARBA" id="ARBA00022806"/>
    </source>
</evidence>
<evidence type="ECO:0000256" key="2">
    <source>
        <dbReference type="ARBA" id="ARBA00022801"/>
    </source>
</evidence>
<dbReference type="InterPro" id="IPR027417">
    <property type="entry name" value="P-loop_NTPase"/>
</dbReference>
<keyword evidence="4" id="KW-0067">ATP-binding</keyword>
<dbReference type="KEGG" id="vg:16574887"/>
<dbReference type="PANTHER" id="PTHR11274:SF0">
    <property type="entry name" value="GENERAL TRANSCRIPTION AND DNA REPAIR FACTOR IIH HELICASE SUBUNIT XPB"/>
    <property type="match status" value="1"/>
</dbReference>
<sequence>MADIIVRERMYIPSYLVDERDVKKRYVHRFYEESACRKCDNRSERHNYVCQKCPAYTGKNVTVNEKIVDGVHYYGIPLGERKNLKAHLGIKPKRHTFIDLRTKAKRRYDVRMVNFKPFDYQEPAVEKLGDAGFGILKAPPRSGKTPTMLYTGIKKFPYRICIIADQKEFLDQFLAHVEEFTNLPQLEKKYKKKLYGYGKKPEDFKNFEIIVCTYQTFLSEKGKKLLKLLNKNYGTVFVDEVHSSGALKYSEFLNELAMRVRIGATGTDDRKDGKYKIVEQIMGPVTALIERDQLQAQVFVHPLDFVKSKSQYKGRAGFTYCVNFLSKHKKRNQFIVDWVMKDLEKGHNLLIPVFRKEHVWELVKMINDEAGKKIADGFVGGAKNKKDIERRREVLEKAKSGKIRVVIGIRSLMQRGLNVPRWSMIYGVMPINNEPNWKQESSRVLTPFEGKRKPGIRLFVDEHIGLTLGCFAGTYKQCLKFKHKPTEVASERAIKLLEKHQSRRGGRGGDFMEDTKAVRSTPRALGRPFGD</sequence>
<protein>
    <submittedName>
        <fullName evidence="7">Putative DNA/RNA helicase</fullName>
    </submittedName>
</protein>
<dbReference type="SUPFAM" id="SSF52540">
    <property type="entry name" value="P-loop containing nucleoside triphosphate hydrolases"/>
    <property type="match status" value="2"/>
</dbReference>
<evidence type="ECO:0000259" key="6">
    <source>
        <dbReference type="PROSITE" id="PS51192"/>
    </source>
</evidence>
<organism evidence="7 8">
    <name type="scientific">Pseudomonas phage PaBG</name>
    <dbReference type="NCBI Taxonomy" id="1335230"/>
    <lineage>
        <taxon>Viruses</taxon>
        <taxon>Duplodnaviria</taxon>
        <taxon>Heunggongvirae</taxon>
        <taxon>Uroviricota</taxon>
        <taxon>Caudoviricetes</taxon>
        <taxon>Baikalvirus</taxon>
        <taxon>Baikalvirus PaBG</taxon>
    </lineage>
</organism>
<dbReference type="EMBL" id="KF147891">
    <property type="protein sequence ID" value="AGS82085.1"/>
    <property type="molecule type" value="Genomic_DNA"/>
</dbReference>
<dbReference type="InterPro" id="IPR006935">
    <property type="entry name" value="Helicase/UvrB_N"/>
</dbReference>
<dbReference type="Proteomes" id="UP000015545">
    <property type="component" value="Segment"/>
</dbReference>
<evidence type="ECO:0000256" key="5">
    <source>
        <dbReference type="SAM" id="MobiDB-lite"/>
    </source>
</evidence>
<keyword evidence="3 7" id="KW-0347">Helicase</keyword>
<dbReference type="GO" id="GO:0005524">
    <property type="term" value="F:ATP binding"/>
    <property type="evidence" value="ECO:0007669"/>
    <property type="project" value="UniProtKB-KW"/>
</dbReference>